<sequence length="240" mass="27277">MTVILPKEHGVWAMLVVSFVLGAASQGLNWLQVPLLLGWLLLYLTSYPLMMICRNYRNAAKYRKWLIIYGLMAAAFLIVPITRYPALLWLGAALFIILLVNLYYARMNRERELLNNFTAVAGLSLGAVAGGYVGAGSWSNDLLWVWLFCVVFFMGSVFFVKSMIRERTNPHFRRLSWGYHGAVVFFTFIITGSWMLTLAYLPSLVRAIYCTGREMTPLQIGKLEIANSLFFVILAIGYFN</sequence>
<feature type="transmembrane region" description="Helical" evidence="1">
    <location>
        <begin position="87"/>
        <end position="105"/>
    </location>
</feature>
<feature type="transmembrane region" description="Helical" evidence="1">
    <location>
        <begin position="65"/>
        <end position="81"/>
    </location>
</feature>
<reference evidence="3" key="1">
    <citation type="submission" date="2016-11" db="EMBL/GenBank/DDBJ databases">
        <authorList>
            <person name="Varghese N."/>
            <person name="Submissions S."/>
        </authorList>
    </citation>
    <scope>NUCLEOTIDE SEQUENCE [LARGE SCALE GENOMIC DNA]</scope>
    <source>
        <strain evidence="3">DSM 12395</strain>
    </source>
</reference>
<dbReference type="STRING" id="1121429.SAMN02745133_01400"/>
<feature type="transmembrane region" description="Helical" evidence="1">
    <location>
        <begin position="144"/>
        <end position="164"/>
    </location>
</feature>
<feature type="transmembrane region" description="Helical" evidence="1">
    <location>
        <begin position="36"/>
        <end position="53"/>
    </location>
</feature>
<gene>
    <name evidence="2" type="ORF">SAMN02745133_01400</name>
</gene>
<dbReference type="RefSeq" id="WP_073237831.1">
    <property type="nucleotide sequence ID" value="NZ_FQUY01000008.1"/>
</dbReference>
<feature type="transmembrane region" description="Helical" evidence="1">
    <location>
        <begin position="220"/>
        <end position="239"/>
    </location>
</feature>
<feature type="transmembrane region" description="Helical" evidence="1">
    <location>
        <begin position="176"/>
        <end position="200"/>
    </location>
</feature>
<evidence type="ECO:0000256" key="1">
    <source>
        <dbReference type="SAM" id="Phobius"/>
    </source>
</evidence>
<feature type="transmembrane region" description="Helical" evidence="1">
    <location>
        <begin position="117"/>
        <end position="138"/>
    </location>
</feature>
<dbReference type="EMBL" id="FQUY01000008">
    <property type="protein sequence ID" value="SHE91256.1"/>
    <property type="molecule type" value="Genomic_DNA"/>
</dbReference>
<dbReference type="Proteomes" id="UP000184148">
    <property type="component" value="Unassembled WGS sequence"/>
</dbReference>
<keyword evidence="1" id="KW-1133">Transmembrane helix</keyword>
<name>A0A1M4XDB9_9FIRM</name>
<feature type="transmembrane region" description="Helical" evidence="1">
    <location>
        <begin position="12"/>
        <end position="30"/>
    </location>
</feature>
<evidence type="ECO:0000313" key="3">
    <source>
        <dbReference type="Proteomes" id="UP000184148"/>
    </source>
</evidence>
<dbReference type="AlphaFoldDB" id="A0A1M4XDB9"/>
<dbReference type="InterPro" id="IPR025576">
    <property type="entry name" value="YwiC"/>
</dbReference>
<dbReference type="OrthoDB" id="2380563at2"/>
<accession>A0A1M4XDB9</accession>
<organism evidence="2 3">
    <name type="scientific">Desulforamulus putei DSM 12395</name>
    <dbReference type="NCBI Taxonomy" id="1121429"/>
    <lineage>
        <taxon>Bacteria</taxon>
        <taxon>Bacillati</taxon>
        <taxon>Bacillota</taxon>
        <taxon>Clostridia</taxon>
        <taxon>Eubacteriales</taxon>
        <taxon>Peptococcaceae</taxon>
        <taxon>Desulforamulus</taxon>
    </lineage>
</organism>
<evidence type="ECO:0000313" key="2">
    <source>
        <dbReference type="EMBL" id="SHE91256.1"/>
    </source>
</evidence>
<keyword evidence="3" id="KW-1185">Reference proteome</keyword>
<keyword evidence="1" id="KW-0812">Transmembrane</keyword>
<keyword evidence="1" id="KW-0472">Membrane</keyword>
<proteinExistence type="predicted"/>
<protein>
    <submittedName>
        <fullName evidence="2">YwiC-like protein</fullName>
    </submittedName>
</protein>
<dbReference type="Pfam" id="PF14256">
    <property type="entry name" value="YwiC"/>
    <property type="match status" value="1"/>
</dbReference>